<feature type="non-terminal residue" evidence="2">
    <location>
        <position position="174"/>
    </location>
</feature>
<dbReference type="PANTHER" id="PTHR10622:SF10">
    <property type="entry name" value="HET DOMAIN-CONTAINING PROTEIN"/>
    <property type="match status" value="1"/>
</dbReference>
<comment type="caution">
    <text evidence="2">The sequence shown here is derived from an EMBL/GenBank/DDBJ whole genome shotgun (WGS) entry which is preliminary data.</text>
</comment>
<keyword evidence="3" id="KW-1185">Reference proteome</keyword>
<sequence>MEKSSSEDNVSAEVRGISTYSKKLERIRSVIVKHARYVWIDTICMDRSSLSDLDETDRSMYKWYANCRAVVLDSDTSLNVWKSRGWCLQEGAAAGLLYGILAKDSREELVSLQELAEIQNVHLCQLDLSLYYRPGNAAEILARMDARKTTNVEDMSYALIGIFSLNIPLGYGEG</sequence>
<accession>A0AAD5E4L1</accession>
<protein>
    <recommendedName>
        <fullName evidence="1">Heterokaryon incompatibility domain-containing protein</fullName>
    </recommendedName>
</protein>
<evidence type="ECO:0000313" key="3">
    <source>
        <dbReference type="Proteomes" id="UP001206595"/>
    </source>
</evidence>
<dbReference type="EMBL" id="MU620943">
    <property type="protein sequence ID" value="KAI8577281.1"/>
    <property type="molecule type" value="Genomic_DNA"/>
</dbReference>
<feature type="domain" description="Heterokaryon incompatibility" evidence="1">
    <location>
        <begin position="18"/>
        <end position="72"/>
    </location>
</feature>
<gene>
    <name evidence="2" type="ORF">K450DRAFT_178084</name>
</gene>
<name>A0AAD5E4L1_UMBRA</name>
<dbReference type="Pfam" id="PF06985">
    <property type="entry name" value="HET"/>
    <property type="match status" value="1"/>
</dbReference>
<dbReference type="Proteomes" id="UP001206595">
    <property type="component" value="Unassembled WGS sequence"/>
</dbReference>
<organism evidence="2 3">
    <name type="scientific">Umbelopsis ramanniana AG</name>
    <dbReference type="NCBI Taxonomy" id="1314678"/>
    <lineage>
        <taxon>Eukaryota</taxon>
        <taxon>Fungi</taxon>
        <taxon>Fungi incertae sedis</taxon>
        <taxon>Mucoromycota</taxon>
        <taxon>Mucoromycotina</taxon>
        <taxon>Umbelopsidomycetes</taxon>
        <taxon>Umbelopsidales</taxon>
        <taxon>Umbelopsidaceae</taxon>
        <taxon>Umbelopsis</taxon>
    </lineage>
</organism>
<dbReference type="GeneID" id="75909634"/>
<evidence type="ECO:0000313" key="2">
    <source>
        <dbReference type="EMBL" id="KAI8577281.1"/>
    </source>
</evidence>
<evidence type="ECO:0000259" key="1">
    <source>
        <dbReference type="Pfam" id="PF06985"/>
    </source>
</evidence>
<reference evidence="2" key="2">
    <citation type="journal article" date="2022" name="Proc. Natl. Acad. Sci. U.S.A.">
        <title>Diploid-dominant life cycles characterize the early evolution of Fungi.</title>
        <authorList>
            <person name="Amses K.R."/>
            <person name="Simmons D.R."/>
            <person name="Longcore J.E."/>
            <person name="Mondo S.J."/>
            <person name="Seto K."/>
            <person name="Jeronimo G.H."/>
            <person name="Bonds A.E."/>
            <person name="Quandt C.A."/>
            <person name="Davis W.J."/>
            <person name="Chang Y."/>
            <person name="Federici B.A."/>
            <person name="Kuo A."/>
            <person name="LaButti K."/>
            <person name="Pangilinan J."/>
            <person name="Andreopoulos W."/>
            <person name="Tritt A."/>
            <person name="Riley R."/>
            <person name="Hundley H."/>
            <person name="Johnson J."/>
            <person name="Lipzen A."/>
            <person name="Barry K."/>
            <person name="Lang B.F."/>
            <person name="Cuomo C.A."/>
            <person name="Buchler N.E."/>
            <person name="Grigoriev I.V."/>
            <person name="Spatafora J.W."/>
            <person name="Stajich J.E."/>
            <person name="James T.Y."/>
        </authorList>
    </citation>
    <scope>NUCLEOTIDE SEQUENCE</scope>
    <source>
        <strain evidence="2">AG</strain>
    </source>
</reference>
<dbReference type="AlphaFoldDB" id="A0AAD5E4L1"/>
<proteinExistence type="predicted"/>
<dbReference type="RefSeq" id="XP_051442285.1">
    <property type="nucleotide sequence ID" value="XM_051584284.1"/>
</dbReference>
<reference evidence="2" key="1">
    <citation type="submission" date="2021-06" db="EMBL/GenBank/DDBJ databases">
        <authorList>
            <consortium name="DOE Joint Genome Institute"/>
            <person name="Mondo S.J."/>
            <person name="Amses K.R."/>
            <person name="Simmons D.R."/>
            <person name="Longcore J.E."/>
            <person name="Seto K."/>
            <person name="Alves G.H."/>
            <person name="Bonds A.E."/>
            <person name="Quandt C.A."/>
            <person name="Davis W.J."/>
            <person name="Chang Y."/>
            <person name="Letcher P.M."/>
            <person name="Powell M.J."/>
            <person name="Kuo A."/>
            <person name="Labutti K."/>
            <person name="Pangilinan J."/>
            <person name="Andreopoulos W."/>
            <person name="Tritt A."/>
            <person name="Riley R."/>
            <person name="Hundley H."/>
            <person name="Johnson J."/>
            <person name="Lipzen A."/>
            <person name="Barry K."/>
            <person name="Berbee M.L."/>
            <person name="Buchler N.E."/>
            <person name="Grigoriev I.V."/>
            <person name="Spatafora J.W."/>
            <person name="Stajich J.E."/>
            <person name="James T.Y."/>
        </authorList>
    </citation>
    <scope>NUCLEOTIDE SEQUENCE</scope>
    <source>
        <strain evidence="2">AG</strain>
    </source>
</reference>
<dbReference type="InterPro" id="IPR010730">
    <property type="entry name" value="HET"/>
</dbReference>
<dbReference type="PANTHER" id="PTHR10622">
    <property type="entry name" value="HET DOMAIN-CONTAINING PROTEIN"/>
    <property type="match status" value="1"/>
</dbReference>